<feature type="transmembrane region" description="Helical" evidence="1">
    <location>
        <begin position="80"/>
        <end position="97"/>
    </location>
</feature>
<dbReference type="CDD" id="cd01610">
    <property type="entry name" value="PAP2_like"/>
    <property type="match status" value="1"/>
</dbReference>
<keyword evidence="1" id="KW-0472">Membrane</keyword>
<feature type="transmembrane region" description="Helical" evidence="1">
    <location>
        <begin position="40"/>
        <end position="60"/>
    </location>
</feature>
<accession>A0A7W5DSY2</accession>
<evidence type="ECO:0000256" key="1">
    <source>
        <dbReference type="SAM" id="Phobius"/>
    </source>
</evidence>
<reference evidence="2 3" key="1">
    <citation type="submission" date="2020-08" db="EMBL/GenBank/DDBJ databases">
        <title>Genomic Encyclopedia of Type Strains, Phase IV (KMG-IV): sequencing the most valuable type-strain genomes for metagenomic binning, comparative biology and taxonomic classification.</title>
        <authorList>
            <person name="Goeker M."/>
        </authorList>
    </citation>
    <scope>NUCLEOTIDE SEQUENCE [LARGE SCALE GENOMIC DNA]</scope>
    <source>
        <strain evidence="2 3">DSM 27471</strain>
    </source>
</reference>
<feature type="transmembrane region" description="Helical" evidence="1">
    <location>
        <begin position="103"/>
        <end position="122"/>
    </location>
</feature>
<organism evidence="2 3">
    <name type="scientific">Microbacter margulisiae</name>
    <dbReference type="NCBI Taxonomy" id="1350067"/>
    <lineage>
        <taxon>Bacteria</taxon>
        <taxon>Pseudomonadati</taxon>
        <taxon>Bacteroidota</taxon>
        <taxon>Bacteroidia</taxon>
        <taxon>Bacteroidales</taxon>
        <taxon>Porphyromonadaceae</taxon>
        <taxon>Microbacter</taxon>
    </lineage>
</organism>
<name>A0A7W5DSY2_9PORP</name>
<feature type="transmembrane region" description="Helical" evidence="1">
    <location>
        <begin position="183"/>
        <end position="200"/>
    </location>
</feature>
<keyword evidence="3" id="KW-1185">Reference proteome</keyword>
<dbReference type="RefSeq" id="WP_183414252.1">
    <property type="nucleotide sequence ID" value="NZ_JACHYB010000002.1"/>
</dbReference>
<keyword evidence="1" id="KW-1133">Transmembrane helix</keyword>
<keyword evidence="2" id="KW-0808">Transferase</keyword>
<dbReference type="Proteomes" id="UP000544222">
    <property type="component" value="Unassembled WGS sequence"/>
</dbReference>
<keyword evidence="1" id="KW-0812">Transmembrane</keyword>
<dbReference type="GO" id="GO:0016740">
    <property type="term" value="F:transferase activity"/>
    <property type="evidence" value="ECO:0007669"/>
    <property type="project" value="UniProtKB-KW"/>
</dbReference>
<proteinExistence type="predicted"/>
<evidence type="ECO:0000313" key="2">
    <source>
        <dbReference type="EMBL" id="MBB3188502.1"/>
    </source>
</evidence>
<gene>
    <name evidence="2" type="ORF">FHX64_002700</name>
</gene>
<feature type="transmembrane region" description="Helical" evidence="1">
    <location>
        <begin position="134"/>
        <end position="151"/>
    </location>
</feature>
<protein>
    <submittedName>
        <fullName evidence="2">Phosphoglycerol transferase MdoB-like AlkP superfamily enzyme</fullName>
    </submittedName>
</protein>
<feature type="transmembrane region" description="Helical" evidence="1">
    <location>
        <begin position="7"/>
        <end position="28"/>
    </location>
</feature>
<feature type="transmembrane region" description="Helical" evidence="1">
    <location>
        <begin position="157"/>
        <end position="176"/>
    </location>
</feature>
<dbReference type="EMBL" id="JACHYB010000002">
    <property type="protein sequence ID" value="MBB3188502.1"/>
    <property type="molecule type" value="Genomic_DNA"/>
</dbReference>
<dbReference type="AlphaFoldDB" id="A0A7W5DSY2"/>
<comment type="caution">
    <text evidence="2">The sequence shown here is derived from an EMBL/GenBank/DDBJ whole genome shotgun (WGS) entry which is preliminary data.</text>
</comment>
<evidence type="ECO:0000313" key="3">
    <source>
        <dbReference type="Proteomes" id="UP000544222"/>
    </source>
</evidence>
<sequence length="201" mass="22195">MKRLASILSIIFSPLLVPTYGILLFFTTRRFEVVPFLPKLIVGIIVFVCTGLLPGVILYFFMKTGKVSSVNLEKKEERTLPYIFSLVLYLFCALYLWKVNMPLWFVMMVVGSTVALVVLMLVNLKWKMSAHLSALGGVFGGIFVVAMHYVLNPVALIVGTLFIAAAVATSRLILGVHTPLQTLAGFVNGFVLVMLFGLLFG</sequence>